<proteinExistence type="predicted"/>
<reference evidence="1" key="1">
    <citation type="journal article" date="2018" name="J. Ind. Microbiol. Biotechnol.">
        <title>Genome mining reveals uncommon alkylpyrones as type III PKS products from myxobacteria.</title>
        <authorList>
            <person name="Hug J.J."/>
            <person name="Panter F."/>
            <person name="Krug D."/>
            <person name="Muller R."/>
        </authorList>
    </citation>
    <scope>NUCLEOTIDE SEQUENCE</scope>
    <source>
        <strain evidence="1">So ce1128</strain>
    </source>
</reference>
<sequence>MMMSKIKGALSGARLTDVLVTGFIDNDERPARFHALWRVVYFEFDNMWLKMAVVGDSGRIRLSLVDEVSNEADLLDDDMLPALSSVRLQVLRDPDGSNVLATLRTWNTNQSPEWIECSAARLDLVNGQQIFVDPLNYFGIQLGGREQEEVWKENAQESWLESVEIV</sequence>
<dbReference type="EMBL" id="MH908920">
    <property type="protein sequence ID" value="AYM54272.1"/>
    <property type="molecule type" value="Genomic_DNA"/>
</dbReference>
<accession>A0A3S5GY92</accession>
<organism evidence="1">
    <name type="scientific">Sorangium cellulosum</name>
    <name type="common">Polyangium cellulosum</name>
    <dbReference type="NCBI Taxonomy" id="56"/>
    <lineage>
        <taxon>Bacteria</taxon>
        <taxon>Pseudomonadati</taxon>
        <taxon>Myxococcota</taxon>
        <taxon>Polyangia</taxon>
        <taxon>Polyangiales</taxon>
        <taxon>Polyangiaceae</taxon>
        <taxon>Sorangium</taxon>
    </lineage>
</organism>
<evidence type="ECO:0000313" key="1">
    <source>
        <dbReference type="EMBL" id="AYM54272.1"/>
    </source>
</evidence>
<dbReference type="AlphaFoldDB" id="A0A3S5GY92"/>
<name>A0A3S5GY92_SORCE</name>
<protein>
    <submittedName>
        <fullName evidence="1">Uncharacterized protein</fullName>
    </submittedName>
</protein>